<feature type="non-terminal residue" evidence="2">
    <location>
        <position position="1"/>
    </location>
</feature>
<dbReference type="EMBL" id="AMZH03011897">
    <property type="protein sequence ID" value="RRT52034.1"/>
    <property type="molecule type" value="Genomic_DNA"/>
</dbReference>
<proteinExistence type="predicted"/>
<feature type="region of interest" description="Disordered" evidence="1">
    <location>
        <begin position="217"/>
        <end position="255"/>
    </location>
</feature>
<dbReference type="Proteomes" id="UP000287651">
    <property type="component" value="Unassembled WGS sequence"/>
</dbReference>
<gene>
    <name evidence="2" type="ORF">B296_00047503</name>
</gene>
<feature type="compositionally biased region" description="Polar residues" evidence="1">
    <location>
        <begin position="236"/>
        <end position="247"/>
    </location>
</feature>
<evidence type="ECO:0000256" key="1">
    <source>
        <dbReference type="SAM" id="MobiDB-lite"/>
    </source>
</evidence>
<organism evidence="2 3">
    <name type="scientific">Ensete ventricosum</name>
    <name type="common">Abyssinian banana</name>
    <name type="synonym">Musa ensete</name>
    <dbReference type="NCBI Taxonomy" id="4639"/>
    <lineage>
        <taxon>Eukaryota</taxon>
        <taxon>Viridiplantae</taxon>
        <taxon>Streptophyta</taxon>
        <taxon>Embryophyta</taxon>
        <taxon>Tracheophyta</taxon>
        <taxon>Spermatophyta</taxon>
        <taxon>Magnoliopsida</taxon>
        <taxon>Liliopsida</taxon>
        <taxon>Zingiberales</taxon>
        <taxon>Musaceae</taxon>
        <taxon>Ensete</taxon>
    </lineage>
</organism>
<feature type="region of interest" description="Disordered" evidence="1">
    <location>
        <begin position="279"/>
        <end position="303"/>
    </location>
</feature>
<protein>
    <submittedName>
        <fullName evidence="2">Uncharacterized protein</fullName>
    </submittedName>
</protein>
<evidence type="ECO:0000313" key="3">
    <source>
        <dbReference type="Proteomes" id="UP000287651"/>
    </source>
</evidence>
<evidence type="ECO:0000313" key="2">
    <source>
        <dbReference type="EMBL" id="RRT52034.1"/>
    </source>
</evidence>
<reference evidence="2 3" key="1">
    <citation type="journal article" date="2014" name="Agronomy (Basel)">
        <title>A Draft Genome Sequence for Ensete ventricosum, the Drought-Tolerant Tree Against Hunger.</title>
        <authorList>
            <person name="Harrison J."/>
            <person name="Moore K.A."/>
            <person name="Paszkiewicz K."/>
            <person name="Jones T."/>
            <person name="Grant M."/>
            <person name="Ambacheew D."/>
            <person name="Muzemil S."/>
            <person name="Studholme D.J."/>
        </authorList>
    </citation>
    <scope>NUCLEOTIDE SEQUENCE [LARGE SCALE GENOMIC DNA]</scope>
</reference>
<sequence length="303" mass="33130">VGGYGLVVPSATLSLPNFAIPPPPQLLCRGSNLLPPPSHRSPSLLLLLVMSQGVPRNPITRLKRARQPPPPPRLLQHQPSSNFPTRGDSVRSCRTRPKLPLLPLYICVPVLLIVPFPHLGPHPNRRITGNARSLGAARLRIWKSQKGAWDPDLRISTMLVCDSCGLLLVALCILSQRAASHLCRSHLPKKKCGEKYIFFSSEGWLAATSARFARSRSISRTGSGKHGDHVEGVTRGTRTSITRTPPSHATRAPLPELFQRGSHPTCWPLTKLWSQMRHGSLSTQEMDKAAPTTPLPLSPSGKP</sequence>
<feature type="compositionally biased region" description="Pro residues" evidence="1">
    <location>
        <begin position="293"/>
        <end position="303"/>
    </location>
</feature>
<dbReference type="AlphaFoldDB" id="A0A426YJX6"/>
<comment type="caution">
    <text evidence="2">The sequence shown here is derived from an EMBL/GenBank/DDBJ whole genome shotgun (WGS) entry which is preliminary data.</text>
</comment>
<feature type="region of interest" description="Disordered" evidence="1">
    <location>
        <begin position="61"/>
        <end position="91"/>
    </location>
</feature>
<accession>A0A426YJX6</accession>
<name>A0A426YJX6_ENSVE</name>